<gene>
    <name evidence="2" type="ORF">NDU88_004360</name>
</gene>
<feature type="region of interest" description="Disordered" evidence="1">
    <location>
        <begin position="1"/>
        <end position="22"/>
    </location>
</feature>
<proteinExistence type="predicted"/>
<reference evidence="2" key="1">
    <citation type="journal article" date="2022" name="bioRxiv">
        <title>Sequencing and chromosome-scale assembly of the giantPleurodeles waltlgenome.</title>
        <authorList>
            <person name="Brown T."/>
            <person name="Elewa A."/>
            <person name="Iarovenko S."/>
            <person name="Subramanian E."/>
            <person name="Araus A.J."/>
            <person name="Petzold A."/>
            <person name="Susuki M."/>
            <person name="Suzuki K.-i.T."/>
            <person name="Hayashi T."/>
            <person name="Toyoda A."/>
            <person name="Oliveira C."/>
            <person name="Osipova E."/>
            <person name="Leigh N.D."/>
            <person name="Simon A."/>
            <person name="Yun M.H."/>
        </authorList>
    </citation>
    <scope>NUCLEOTIDE SEQUENCE</scope>
    <source>
        <strain evidence="2">20211129_DDA</strain>
        <tissue evidence="2">Liver</tissue>
    </source>
</reference>
<accession>A0AAV7W8T8</accession>
<keyword evidence="3" id="KW-1185">Reference proteome</keyword>
<sequence>MGRPGREAPAVPVGPVRNREGALGPVGEIWRGLGRDPREGRDKRTMAWPVLQSQRGWWASGNQPGL</sequence>
<dbReference type="AlphaFoldDB" id="A0AAV7W8T8"/>
<dbReference type="EMBL" id="JANPWB010000002">
    <property type="protein sequence ID" value="KAJ1208981.1"/>
    <property type="molecule type" value="Genomic_DNA"/>
</dbReference>
<evidence type="ECO:0000313" key="2">
    <source>
        <dbReference type="EMBL" id="KAJ1208981.1"/>
    </source>
</evidence>
<dbReference type="Proteomes" id="UP001066276">
    <property type="component" value="Chromosome 1_2"/>
</dbReference>
<organism evidence="2 3">
    <name type="scientific">Pleurodeles waltl</name>
    <name type="common">Iberian ribbed newt</name>
    <dbReference type="NCBI Taxonomy" id="8319"/>
    <lineage>
        <taxon>Eukaryota</taxon>
        <taxon>Metazoa</taxon>
        <taxon>Chordata</taxon>
        <taxon>Craniata</taxon>
        <taxon>Vertebrata</taxon>
        <taxon>Euteleostomi</taxon>
        <taxon>Amphibia</taxon>
        <taxon>Batrachia</taxon>
        <taxon>Caudata</taxon>
        <taxon>Salamandroidea</taxon>
        <taxon>Salamandridae</taxon>
        <taxon>Pleurodelinae</taxon>
        <taxon>Pleurodeles</taxon>
    </lineage>
</organism>
<evidence type="ECO:0000313" key="3">
    <source>
        <dbReference type="Proteomes" id="UP001066276"/>
    </source>
</evidence>
<comment type="caution">
    <text evidence="2">The sequence shown here is derived from an EMBL/GenBank/DDBJ whole genome shotgun (WGS) entry which is preliminary data.</text>
</comment>
<protein>
    <submittedName>
        <fullName evidence="2">Uncharacterized protein</fullName>
    </submittedName>
</protein>
<name>A0AAV7W8T8_PLEWA</name>
<evidence type="ECO:0000256" key="1">
    <source>
        <dbReference type="SAM" id="MobiDB-lite"/>
    </source>
</evidence>